<reference evidence="1 2" key="2">
    <citation type="journal article" date="2019" name="G3 (Bethesda)">
        <title>Hybrid Assembly of the Genome of the Entomopathogenic Nematode Steinernema carpocapsae Identifies the X-Chromosome.</title>
        <authorList>
            <person name="Serra L."/>
            <person name="Macchietto M."/>
            <person name="Macias-Munoz A."/>
            <person name="McGill C.J."/>
            <person name="Rodriguez I.M."/>
            <person name="Rodriguez B."/>
            <person name="Murad R."/>
            <person name="Mortazavi A."/>
        </authorList>
    </citation>
    <scope>NUCLEOTIDE SEQUENCE [LARGE SCALE GENOMIC DNA]</scope>
    <source>
        <strain evidence="1 2">ALL</strain>
    </source>
</reference>
<evidence type="ECO:0000313" key="2">
    <source>
        <dbReference type="Proteomes" id="UP000298663"/>
    </source>
</evidence>
<proteinExistence type="predicted"/>
<protein>
    <submittedName>
        <fullName evidence="1">Uncharacterized protein</fullName>
    </submittedName>
</protein>
<organism evidence="1 2">
    <name type="scientific">Steinernema carpocapsae</name>
    <name type="common">Entomopathogenic nematode</name>
    <dbReference type="NCBI Taxonomy" id="34508"/>
    <lineage>
        <taxon>Eukaryota</taxon>
        <taxon>Metazoa</taxon>
        <taxon>Ecdysozoa</taxon>
        <taxon>Nematoda</taxon>
        <taxon>Chromadorea</taxon>
        <taxon>Rhabditida</taxon>
        <taxon>Tylenchina</taxon>
        <taxon>Panagrolaimomorpha</taxon>
        <taxon>Strongyloidoidea</taxon>
        <taxon>Steinernematidae</taxon>
        <taxon>Steinernema</taxon>
    </lineage>
</organism>
<evidence type="ECO:0000313" key="1">
    <source>
        <dbReference type="EMBL" id="TKR81064.1"/>
    </source>
</evidence>
<dbReference type="AlphaFoldDB" id="A0A4U5NE85"/>
<gene>
    <name evidence="1" type="ORF">L596_015002</name>
</gene>
<reference evidence="1 2" key="1">
    <citation type="journal article" date="2015" name="Genome Biol.">
        <title>Comparative genomics of Steinernema reveals deeply conserved gene regulatory networks.</title>
        <authorList>
            <person name="Dillman A.R."/>
            <person name="Macchietto M."/>
            <person name="Porter C.F."/>
            <person name="Rogers A."/>
            <person name="Williams B."/>
            <person name="Antoshechkin I."/>
            <person name="Lee M.M."/>
            <person name="Goodwin Z."/>
            <person name="Lu X."/>
            <person name="Lewis E.E."/>
            <person name="Goodrich-Blair H."/>
            <person name="Stock S.P."/>
            <person name="Adams B.J."/>
            <person name="Sternberg P.W."/>
            <person name="Mortazavi A."/>
        </authorList>
    </citation>
    <scope>NUCLEOTIDE SEQUENCE [LARGE SCALE GENOMIC DNA]</scope>
    <source>
        <strain evidence="1 2">ALL</strain>
    </source>
</reference>
<comment type="caution">
    <text evidence="1">The sequence shown here is derived from an EMBL/GenBank/DDBJ whole genome shotgun (WGS) entry which is preliminary data.</text>
</comment>
<sequence length="103" mass="11232">MQILKEVGLPQRFPCATACCKSSQGKCCTMFAQICCGIHDHAWPTVCFSGFSCPGLPISVAPAFKPAIPRHLPNRWGTSPQGRPSHLSAKPELHAWPKRVFCA</sequence>
<name>A0A4U5NE85_STECR</name>
<dbReference type="EMBL" id="AZBU02000004">
    <property type="protein sequence ID" value="TKR81064.1"/>
    <property type="molecule type" value="Genomic_DNA"/>
</dbReference>
<keyword evidence="2" id="KW-1185">Reference proteome</keyword>
<dbReference type="Proteomes" id="UP000298663">
    <property type="component" value="Unassembled WGS sequence"/>
</dbReference>
<accession>A0A4U5NE85</accession>